<dbReference type="AlphaFoldDB" id="A0A4Z1F1Y8"/>
<name>A0A4Z1F1Y8_9HELO</name>
<keyword evidence="2" id="KW-1185">Reference proteome</keyword>
<evidence type="ECO:0000313" key="2">
    <source>
        <dbReference type="Proteomes" id="UP000297777"/>
    </source>
</evidence>
<protein>
    <submittedName>
        <fullName evidence="1">Uncharacterized protein</fullName>
    </submittedName>
</protein>
<accession>A0A4Z1F1Y8</accession>
<organism evidence="1 2">
    <name type="scientific">Botrytis tulipae</name>
    <dbReference type="NCBI Taxonomy" id="87230"/>
    <lineage>
        <taxon>Eukaryota</taxon>
        <taxon>Fungi</taxon>
        <taxon>Dikarya</taxon>
        <taxon>Ascomycota</taxon>
        <taxon>Pezizomycotina</taxon>
        <taxon>Leotiomycetes</taxon>
        <taxon>Helotiales</taxon>
        <taxon>Sclerotiniaceae</taxon>
        <taxon>Botrytis</taxon>
    </lineage>
</organism>
<evidence type="ECO:0000313" key="1">
    <source>
        <dbReference type="EMBL" id="TGO15107.1"/>
    </source>
</evidence>
<dbReference type="EMBL" id="PQXH01000044">
    <property type="protein sequence ID" value="TGO15107.1"/>
    <property type="molecule type" value="Genomic_DNA"/>
</dbReference>
<comment type="caution">
    <text evidence="1">The sequence shown here is derived from an EMBL/GenBank/DDBJ whole genome shotgun (WGS) entry which is preliminary data.</text>
</comment>
<reference evidence="1 2" key="1">
    <citation type="submission" date="2017-12" db="EMBL/GenBank/DDBJ databases">
        <title>Comparative genomics of Botrytis spp.</title>
        <authorList>
            <person name="Valero-Jimenez C.A."/>
            <person name="Tapia P."/>
            <person name="Veloso J."/>
            <person name="Silva-Moreno E."/>
            <person name="Staats M."/>
            <person name="Valdes J.H."/>
            <person name="Van Kan J.A.L."/>
        </authorList>
    </citation>
    <scope>NUCLEOTIDE SEQUENCE [LARGE SCALE GENOMIC DNA]</scope>
    <source>
        <strain evidence="1 2">Bt9001</strain>
    </source>
</reference>
<gene>
    <name evidence="1" type="ORF">BTUL_0044g00460</name>
</gene>
<sequence length="93" mass="10698">MEPGVNQVTVTFNVYFRAHVVICSRPRFRVAGIASPLLRQILHRLRMFKRGPANCAVLLNLNDISISNIDQLSWMVYDELEPRLWTIDATEVT</sequence>
<proteinExistence type="predicted"/>
<dbReference type="Proteomes" id="UP000297777">
    <property type="component" value="Unassembled WGS sequence"/>
</dbReference>